<dbReference type="NCBIfam" id="TIGR04019">
    <property type="entry name" value="B_thiol_YtxJ"/>
    <property type="match status" value="1"/>
</dbReference>
<evidence type="ECO:0000313" key="1">
    <source>
        <dbReference type="EMBL" id="POS01545.1"/>
    </source>
</evidence>
<dbReference type="Proteomes" id="UP000237056">
    <property type="component" value="Unassembled WGS sequence"/>
</dbReference>
<dbReference type="SUPFAM" id="SSF52833">
    <property type="entry name" value="Thioredoxin-like"/>
    <property type="match status" value="1"/>
</dbReference>
<dbReference type="Gene3D" id="3.40.30.10">
    <property type="entry name" value="Glutaredoxin"/>
    <property type="match status" value="1"/>
</dbReference>
<accession>A0A2S4N753</accession>
<dbReference type="Pfam" id="PF11009">
    <property type="entry name" value="BrxC"/>
    <property type="match status" value="1"/>
</dbReference>
<dbReference type="AlphaFoldDB" id="A0A2S4N753"/>
<dbReference type="OrthoDB" id="677051at2"/>
<dbReference type="InterPro" id="IPR036249">
    <property type="entry name" value="Thioredoxin-like_sf"/>
</dbReference>
<dbReference type="RefSeq" id="WP_103726146.1">
    <property type="nucleotide sequence ID" value="NZ_PQNY01000009.1"/>
</dbReference>
<evidence type="ECO:0000313" key="2">
    <source>
        <dbReference type="Proteomes" id="UP000237056"/>
    </source>
</evidence>
<protein>
    <submittedName>
        <fullName evidence="1">Bacillithiol system protein YtxJ</fullName>
    </submittedName>
</protein>
<organism evidence="1 2">
    <name type="scientific">Flavobacterium croceum DSM 17960</name>
    <dbReference type="NCBI Taxonomy" id="1121886"/>
    <lineage>
        <taxon>Bacteria</taxon>
        <taxon>Pseudomonadati</taxon>
        <taxon>Bacteroidota</taxon>
        <taxon>Flavobacteriia</taxon>
        <taxon>Flavobacteriales</taxon>
        <taxon>Flavobacteriaceae</taxon>
        <taxon>Flavobacterium</taxon>
    </lineage>
</organism>
<keyword evidence="2" id="KW-1185">Reference proteome</keyword>
<dbReference type="EMBL" id="PQNY01000009">
    <property type="protein sequence ID" value="POS01545.1"/>
    <property type="molecule type" value="Genomic_DNA"/>
</dbReference>
<comment type="caution">
    <text evidence="1">The sequence shown here is derived from an EMBL/GenBank/DDBJ whole genome shotgun (WGS) entry which is preliminary data.</text>
</comment>
<sequence>MNWNNITEEHDLENIIEQSHKKPCLIFKHSTRCIISKMALKTFESEFDLEPYVEPYFLDLLAYRSLSNAIAEKFEVQHQSPQFILIKEGKAVFDASHENISVESIKKYITSTAL</sequence>
<reference evidence="1 2" key="1">
    <citation type="submission" date="2018-01" db="EMBL/GenBank/DDBJ databases">
        <title>Genomic Encyclopedia of Type Strains, Phase I: the one thousand microbial genomes (KMG-I) project.</title>
        <authorList>
            <person name="Goeker M."/>
        </authorList>
    </citation>
    <scope>NUCLEOTIDE SEQUENCE [LARGE SCALE GENOMIC DNA]</scope>
    <source>
        <strain evidence="1 2">DSM 17960</strain>
    </source>
</reference>
<gene>
    <name evidence="1" type="ORF">Q361_1093</name>
</gene>
<name>A0A2S4N753_9FLAO</name>
<proteinExistence type="predicted"/>
<dbReference type="InterPro" id="IPR022551">
    <property type="entry name" value="BrxC"/>
</dbReference>